<dbReference type="InterPro" id="IPR001497">
    <property type="entry name" value="MethylDNA_cys_MeTrfase_AS"/>
</dbReference>
<dbReference type="CDD" id="cd06445">
    <property type="entry name" value="ATase"/>
    <property type="match status" value="1"/>
</dbReference>
<keyword evidence="2 8" id="KW-0963">Cytoplasm</keyword>
<comment type="subcellular location">
    <subcellularLocation>
        <location evidence="8">Cytoplasm</location>
    </subcellularLocation>
</comment>
<evidence type="ECO:0000256" key="5">
    <source>
        <dbReference type="ARBA" id="ARBA00022763"/>
    </source>
</evidence>
<dbReference type="EC" id="2.1.1.63" evidence="8"/>
<dbReference type="Pfam" id="PF01035">
    <property type="entry name" value="DNA_binding_1"/>
    <property type="match status" value="1"/>
</dbReference>
<evidence type="ECO:0000313" key="12">
    <source>
        <dbReference type="Proteomes" id="UP001154420"/>
    </source>
</evidence>
<keyword evidence="5 8" id="KW-0227">DNA damage</keyword>
<comment type="miscellaneous">
    <text evidence="8">This enzyme catalyzes only one turnover and therefore is not strictly catalytic. According to one definition, an enzyme is a biocatalyst that acts repeatedly and over many reaction cycles.</text>
</comment>
<dbReference type="SUPFAM" id="SSF46767">
    <property type="entry name" value="Methylated DNA-protein cysteine methyltransferase, C-terminal domain"/>
    <property type="match status" value="1"/>
</dbReference>
<dbReference type="InterPro" id="IPR036388">
    <property type="entry name" value="WH-like_DNA-bd_sf"/>
</dbReference>
<keyword evidence="4 8" id="KW-0808">Transferase</keyword>
<dbReference type="NCBIfam" id="TIGR00589">
    <property type="entry name" value="ogt"/>
    <property type="match status" value="1"/>
</dbReference>
<dbReference type="GO" id="GO:0032259">
    <property type="term" value="P:methylation"/>
    <property type="evidence" value="ECO:0007669"/>
    <property type="project" value="UniProtKB-KW"/>
</dbReference>
<dbReference type="HAMAP" id="MF_00772">
    <property type="entry name" value="OGT"/>
    <property type="match status" value="1"/>
</dbReference>
<dbReference type="SUPFAM" id="SSF53155">
    <property type="entry name" value="Methylated DNA-protein cysteine methyltransferase domain"/>
    <property type="match status" value="1"/>
</dbReference>
<evidence type="ECO:0000256" key="3">
    <source>
        <dbReference type="ARBA" id="ARBA00022603"/>
    </source>
</evidence>
<evidence type="ECO:0000313" key="11">
    <source>
        <dbReference type="EMBL" id="NBJ92476.1"/>
    </source>
</evidence>
<dbReference type="PANTHER" id="PTHR10815:SF5">
    <property type="entry name" value="METHYLATED-DNA--PROTEIN-CYSTEINE METHYLTRANSFERASE"/>
    <property type="match status" value="1"/>
</dbReference>
<comment type="caution">
    <text evidence="11">The sequence shown here is derived from an EMBL/GenBank/DDBJ whole genome shotgun (WGS) entry which is preliminary data.</text>
</comment>
<sequence>MKHSCYLQTPIGVIYIEENGEAVTTLCFDREYEKKYCLDAPAKEIKFLTESETDLLKRAGNQLIEYFQGKRTEFTLPLAPQGTDFQKKVWKALRTIPYGQTRSYGQIAAQIGNSKACRAVGGANNKNPIMIFIPCHRVIGADGSLVGFGGGLYAKEYMLNLEREGIR</sequence>
<dbReference type="Proteomes" id="UP001154420">
    <property type="component" value="Unassembled WGS sequence"/>
</dbReference>
<dbReference type="InterPro" id="IPR036217">
    <property type="entry name" value="MethylDNA_cys_MeTrfase_DNAb"/>
</dbReference>
<dbReference type="InterPro" id="IPR036631">
    <property type="entry name" value="MGMT_N_sf"/>
</dbReference>
<comment type="function">
    <text evidence="8">Involved in the cellular defense against the biological effects of O6-methylguanine (O6-MeG) and O4-methylthymine (O4-MeT) in DNA. Repairs the methylated nucleobase in DNA by stoichiometrically transferring the methyl group to a cysteine residue in the enzyme. This is a suicide reaction: the enzyme is irreversibly inactivated.</text>
</comment>
<accession>A0A9X5BED7</accession>
<dbReference type="GO" id="GO:0003908">
    <property type="term" value="F:methylated-DNA-[protein]-cysteine S-methyltransferase activity"/>
    <property type="evidence" value="ECO:0007669"/>
    <property type="project" value="UniProtKB-UniRule"/>
</dbReference>
<dbReference type="InterPro" id="IPR023546">
    <property type="entry name" value="MGMT"/>
</dbReference>
<dbReference type="PROSITE" id="PS00374">
    <property type="entry name" value="MGMT"/>
    <property type="match status" value="1"/>
</dbReference>
<comment type="catalytic activity">
    <reaction evidence="7 8">
        <text>a 6-O-methyl-2'-deoxyguanosine in DNA + L-cysteinyl-[protein] = S-methyl-L-cysteinyl-[protein] + a 2'-deoxyguanosine in DNA</text>
        <dbReference type="Rhea" id="RHEA:24000"/>
        <dbReference type="Rhea" id="RHEA-COMP:10131"/>
        <dbReference type="Rhea" id="RHEA-COMP:10132"/>
        <dbReference type="Rhea" id="RHEA-COMP:11367"/>
        <dbReference type="Rhea" id="RHEA-COMP:11368"/>
        <dbReference type="ChEBI" id="CHEBI:29950"/>
        <dbReference type="ChEBI" id="CHEBI:82612"/>
        <dbReference type="ChEBI" id="CHEBI:85445"/>
        <dbReference type="ChEBI" id="CHEBI:85448"/>
        <dbReference type="EC" id="2.1.1.63"/>
    </reaction>
</comment>
<evidence type="ECO:0000256" key="2">
    <source>
        <dbReference type="ARBA" id="ARBA00022490"/>
    </source>
</evidence>
<dbReference type="GO" id="GO:0006307">
    <property type="term" value="P:DNA alkylation repair"/>
    <property type="evidence" value="ECO:0007669"/>
    <property type="project" value="UniProtKB-UniRule"/>
</dbReference>
<keyword evidence="6 8" id="KW-0234">DNA repair</keyword>
<dbReference type="Gene3D" id="3.30.160.70">
    <property type="entry name" value="Methylated DNA-protein cysteine methyltransferase domain"/>
    <property type="match status" value="1"/>
</dbReference>
<dbReference type="Gene3D" id="1.10.10.10">
    <property type="entry name" value="Winged helix-like DNA-binding domain superfamily/Winged helix DNA-binding domain"/>
    <property type="match status" value="1"/>
</dbReference>
<dbReference type="RefSeq" id="WP_160559561.1">
    <property type="nucleotide sequence ID" value="NZ_QZDT01000008.1"/>
</dbReference>
<gene>
    <name evidence="11" type="ORF">D5281_07685</name>
</gene>
<evidence type="ECO:0000259" key="10">
    <source>
        <dbReference type="Pfam" id="PF02870"/>
    </source>
</evidence>
<feature type="domain" description="Methylguanine DNA methyltransferase ribonuclease-like" evidence="10">
    <location>
        <begin position="6"/>
        <end position="80"/>
    </location>
</feature>
<evidence type="ECO:0000256" key="4">
    <source>
        <dbReference type="ARBA" id="ARBA00022679"/>
    </source>
</evidence>
<dbReference type="GO" id="GO:0005737">
    <property type="term" value="C:cytoplasm"/>
    <property type="evidence" value="ECO:0007669"/>
    <property type="project" value="UniProtKB-SubCell"/>
</dbReference>
<evidence type="ECO:0000256" key="7">
    <source>
        <dbReference type="ARBA" id="ARBA00049348"/>
    </source>
</evidence>
<reference evidence="11" key="1">
    <citation type="submission" date="2018-09" db="EMBL/GenBank/DDBJ databases">
        <title>Murine metabolic-syndrome-specific gut microbial biobank.</title>
        <authorList>
            <person name="Liu C."/>
        </authorList>
    </citation>
    <scope>NUCLEOTIDE SEQUENCE</scope>
    <source>
        <strain evidence="11">D42-62</strain>
    </source>
</reference>
<dbReference type="AlphaFoldDB" id="A0A9X5BED7"/>
<evidence type="ECO:0000256" key="6">
    <source>
        <dbReference type="ARBA" id="ARBA00023204"/>
    </source>
</evidence>
<dbReference type="EMBL" id="QZDT01000008">
    <property type="protein sequence ID" value="NBJ92476.1"/>
    <property type="molecule type" value="Genomic_DNA"/>
</dbReference>
<protein>
    <recommendedName>
        <fullName evidence="8">Methylated-DNA--protein-cysteine methyltransferase</fullName>
        <ecNumber evidence="8">2.1.1.63</ecNumber>
    </recommendedName>
    <alternativeName>
        <fullName evidence="8">6-O-methylguanine-DNA methyltransferase</fullName>
        <shortName evidence="8">MGMT</shortName>
    </alternativeName>
    <alternativeName>
        <fullName evidence="8">O-6-methylguanine-DNA-alkyltransferase</fullName>
    </alternativeName>
</protein>
<evidence type="ECO:0000256" key="1">
    <source>
        <dbReference type="ARBA" id="ARBA00001286"/>
    </source>
</evidence>
<dbReference type="PANTHER" id="PTHR10815">
    <property type="entry name" value="METHYLATED-DNA--PROTEIN-CYSTEINE METHYLTRANSFERASE"/>
    <property type="match status" value="1"/>
</dbReference>
<proteinExistence type="inferred from homology"/>
<dbReference type="InterPro" id="IPR008332">
    <property type="entry name" value="MethylG_MeTrfase_N"/>
</dbReference>
<keyword evidence="3 8" id="KW-0489">Methyltransferase</keyword>
<evidence type="ECO:0000259" key="9">
    <source>
        <dbReference type="Pfam" id="PF01035"/>
    </source>
</evidence>
<feature type="active site" description="Nucleophile; methyl group acceptor" evidence="8">
    <location>
        <position position="135"/>
    </location>
</feature>
<dbReference type="OrthoDB" id="9802228at2"/>
<organism evidence="11 12">
    <name type="scientific">Parablautia muri</name>
    <dbReference type="NCBI Taxonomy" id="2320879"/>
    <lineage>
        <taxon>Bacteria</taxon>
        <taxon>Bacillati</taxon>
        <taxon>Bacillota</taxon>
        <taxon>Clostridia</taxon>
        <taxon>Lachnospirales</taxon>
        <taxon>Lachnospiraceae</taxon>
        <taxon>Parablautia</taxon>
    </lineage>
</organism>
<name>A0A9X5BED7_9FIRM</name>
<keyword evidence="12" id="KW-1185">Reference proteome</keyword>
<comment type="catalytic activity">
    <reaction evidence="1 8">
        <text>a 4-O-methyl-thymidine in DNA + L-cysteinyl-[protein] = a thymidine in DNA + S-methyl-L-cysteinyl-[protein]</text>
        <dbReference type="Rhea" id="RHEA:53428"/>
        <dbReference type="Rhea" id="RHEA-COMP:10131"/>
        <dbReference type="Rhea" id="RHEA-COMP:10132"/>
        <dbReference type="Rhea" id="RHEA-COMP:13555"/>
        <dbReference type="Rhea" id="RHEA-COMP:13556"/>
        <dbReference type="ChEBI" id="CHEBI:29950"/>
        <dbReference type="ChEBI" id="CHEBI:82612"/>
        <dbReference type="ChEBI" id="CHEBI:137386"/>
        <dbReference type="ChEBI" id="CHEBI:137387"/>
        <dbReference type="EC" id="2.1.1.63"/>
    </reaction>
</comment>
<dbReference type="InterPro" id="IPR014048">
    <property type="entry name" value="MethylDNA_cys_MeTrfase_DNA-bd"/>
</dbReference>
<feature type="domain" description="Methylated-DNA-[protein]-cysteine S-methyltransferase DNA binding" evidence="9">
    <location>
        <begin position="84"/>
        <end position="163"/>
    </location>
</feature>
<dbReference type="Pfam" id="PF02870">
    <property type="entry name" value="Methyltransf_1N"/>
    <property type="match status" value="1"/>
</dbReference>
<evidence type="ECO:0000256" key="8">
    <source>
        <dbReference type="HAMAP-Rule" id="MF_00772"/>
    </source>
</evidence>
<comment type="similarity">
    <text evidence="8">Belongs to the MGMT family.</text>
</comment>
<dbReference type="FunFam" id="1.10.10.10:FF:000337">
    <property type="entry name" value="Methylated-DNA--protein-cysteine methyltransferase"/>
    <property type="match status" value="1"/>
</dbReference>